<evidence type="ECO:0000313" key="2">
    <source>
        <dbReference type="Proteomes" id="UP000481109"/>
    </source>
</evidence>
<dbReference type="Proteomes" id="UP000481109">
    <property type="component" value="Unassembled WGS sequence"/>
</dbReference>
<evidence type="ECO:0008006" key="3">
    <source>
        <dbReference type="Google" id="ProtNLM"/>
    </source>
</evidence>
<accession>A0A6G4XHB1</accession>
<dbReference type="AlphaFoldDB" id="A0A6G4XHB1"/>
<organism evidence="1 2">
    <name type="scientific">Streptomyces mesophilus</name>
    <dbReference type="NCBI Taxonomy" id="1775132"/>
    <lineage>
        <taxon>Bacteria</taxon>
        <taxon>Bacillati</taxon>
        <taxon>Actinomycetota</taxon>
        <taxon>Actinomycetes</taxon>
        <taxon>Kitasatosporales</taxon>
        <taxon>Streptomycetaceae</taxon>
        <taxon>Streptomyces</taxon>
    </lineage>
</organism>
<protein>
    <recommendedName>
        <fullName evidence="3">Leucine rich repeat variant</fullName>
    </recommendedName>
</protein>
<name>A0A6G4XHB1_9ACTN</name>
<dbReference type="RefSeq" id="WP_165332421.1">
    <property type="nucleotide sequence ID" value="NZ_JAAKZW010000050.1"/>
</dbReference>
<sequence length="481" mass="51328">MNPQLLGAAANPALPADLVERLISLADPEIAEELACRPDLSRAQALVLGDRVPECAPLLARLGHLAAADIDPVARPDAALALLEEGRGGPEFARVLVRSAMVEHRARLAECPGLPGDVVDVLTSDADERVVAELALWATAEVTARLAEHPHTMVRRAVACNEATSPAILAALVTGEGFPPLEECERCAEAHYDAGAVRYAALLNPSTPVEAVVPQVNHDEVWPGWGLTARTDLPSETYELLAGHPVPGIRDAVAKNPAISDGLLRRLAEDEVDFVRRSVARNPRIPLDLLERLTTTTRIGSGLLPRIAAATEAETDHLARWRNPVLRMFVAERRDLPPAVRDALAADPDAKVIKSVAPHPGLDESQLRSMARRHGARVYAKVAANQAAPSSLLEELANKAAPVRKALREIARHPNATDPALRICLTDVQARVLAAGHPALAPSALADLLDHPDERVAEAAAANPALPQSLLREVVRAAQLS</sequence>
<gene>
    <name evidence="1" type="ORF">G6045_14920</name>
</gene>
<dbReference type="Gene3D" id="1.25.10.10">
    <property type="entry name" value="Leucine-rich Repeat Variant"/>
    <property type="match status" value="2"/>
</dbReference>
<dbReference type="InterPro" id="IPR011989">
    <property type="entry name" value="ARM-like"/>
</dbReference>
<dbReference type="EMBL" id="JAAKZW010000050">
    <property type="protein sequence ID" value="NGO76946.1"/>
    <property type="molecule type" value="Genomic_DNA"/>
</dbReference>
<proteinExistence type="predicted"/>
<evidence type="ECO:0000313" key="1">
    <source>
        <dbReference type="EMBL" id="NGO76946.1"/>
    </source>
</evidence>
<keyword evidence="2" id="KW-1185">Reference proteome</keyword>
<comment type="caution">
    <text evidence="1">The sequence shown here is derived from an EMBL/GenBank/DDBJ whole genome shotgun (WGS) entry which is preliminary data.</text>
</comment>
<reference evidence="1 2" key="1">
    <citation type="submission" date="2020-02" db="EMBL/GenBank/DDBJ databases">
        <title>Whole-genome analyses of novel actinobacteria.</title>
        <authorList>
            <person name="Sahin N."/>
            <person name="Tokatli A."/>
        </authorList>
    </citation>
    <scope>NUCLEOTIDE SEQUENCE [LARGE SCALE GENOMIC DNA]</scope>
    <source>
        <strain evidence="1 2">YC504</strain>
    </source>
</reference>